<gene>
    <name evidence="1" type="ORF">ACFP50_02985</name>
</gene>
<evidence type="ECO:0000313" key="1">
    <source>
        <dbReference type="EMBL" id="MFC6054462.1"/>
    </source>
</evidence>
<dbReference type="EMBL" id="JBHSPT010000008">
    <property type="protein sequence ID" value="MFC6054462.1"/>
    <property type="molecule type" value="Genomic_DNA"/>
</dbReference>
<proteinExistence type="predicted"/>
<name>A0ABW1LUB1_9ACTN</name>
<dbReference type="Proteomes" id="UP001596242">
    <property type="component" value="Unassembled WGS sequence"/>
</dbReference>
<sequence length="124" mass="12563">MARRALVRGAAVSLTLAMGLGLLTVGTAHGETVAGEVVLPVATAVLPRTGLLSAGPSGFLRYAYGRGHPWTTHDGVDTVVGASATDVSGLPEFGTGSHVVADYDQSDRVVTLRDMAMSRTGAGG</sequence>
<comment type="caution">
    <text evidence="1">The sequence shown here is derived from an EMBL/GenBank/DDBJ whole genome shotgun (WGS) entry which is preliminary data.</text>
</comment>
<dbReference type="RefSeq" id="WP_055630437.1">
    <property type="nucleotide sequence ID" value="NZ_JBHSPT010000008.1"/>
</dbReference>
<evidence type="ECO:0000313" key="2">
    <source>
        <dbReference type="Proteomes" id="UP001596242"/>
    </source>
</evidence>
<keyword evidence="2" id="KW-1185">Reference proteome</keyword>
<organism evidence="1 2">
    <name type="scientific">Streptomyces pratens</name>
    <dbReference type="NCBI Taxonomy" id="887456"/>
    <lineage>
        <taxon>Bacteria</taxon>
        <taxon>Bacillati</taxon>
        <taxon>Actinomycetota</taxon>
        <taxon>Actinomycetes</taxon>
        <taxon>Kitasatosporales</taxon>
        <taxon>Streptomycetaceae</taxon>
        <taxon>Streptomyces</taxon>
    </lineage>
</organism>
<accession>A0ABW1LUB1</accession>
<protein>
    <submittedName>
        <fullName evidence="1">Uncharacterized protein</fullName>
    </submittedName>
</protein>
<reference evidence="2" key="1">
    <citation type="journal article" date="2019" name="Int. J. Syst. Evol. Microbiol.">
        <title>The Global Catalogue of Microorganisms (GCM) 10K type strain sequencing project: providing services to taxonomists for standard genome sequencing and annotation.</title>
        <authorList>
            <consortium name="The Broad Institute Genomics Platform"/>
            <consortium name="The Broad Institute Genome Sequencing Center for Infectious Disease"/>
            <person name="Wu L."/>
            <person name="Ma J."/>
        </authorList>
    </citation>
    <scope>NUCLEOTIDE SEQUENCE [LARGE SCALE GENOMIC DNA]</scope>
    <source>
        <strain evidence="2">JCM 12763</strain>
    </source>
</reference>